<evidence type="ECO:0008006" key="4">
    <source>
        <dbReference type="Google" id="ProtNLM"/>
    </source>
</evidence>
<feature type="region of interest" description="Disordered" evidence="1">
    <location>
        <begin position="844"/>
        <end position="899"/>
    </location>
</feature>
<reference evidence="3" key="1">
    <citation type="submission" date="2017-01" db="EMBL/GenBank/DDBJ databases">
        <title>Comparative genomics of anhydrobiosis in the tardigrade Hypsibius dujardini.</title>
        <authorList>
            <person name="Yoshida Y."/>
            <person name="Koutsovoulos G."/>
            <person name="Laetsch D."/>
            <person name="Stevens L."/>
            <person name="Kumar S."/>
            <person name="Horikawa D."/>
            <person name="Ishino K."/>
            <person name="Komine S."/>
            <person name="Tomita M."/>
            <person name="Blaxter M."/>
            <person name="Arakawa K."/>
        </authorList>
    </citation>
    <scope>NUCLEOTIDE SEQUENCE [LARGE SCALE GENOMIC DNA]</scope>
    <source>
        <strain evidence="3">Z151</strain>
    </source>
</reference>
<feature type="region of interest" description="Disordered" evidence="1">
    <location>
        <begin position="106"/>
        <end position="129"/>
    </location>
</feature>
<gene>
    <name evidence="2" type="ORF">BV898_12452</name>
</gene>
<feature type="compositionally biased region" description="Basic residues" evidence="1">
    <location>
        <begin position="596"/>
        <end position="617"/>
    </location>
</feature>
<feature type="region of interest" description="Disordered" evidence="1">
    <location>
        <begin position="414"/>
        <end position="434"/>
    </location>
</feature>
<evidence type="ECO:0000313" key="3">
    <source>
        <dbReference type="Proteomes" id="UP000192578"/>
    </source>
</evidence>
<feature type="region of interest" description="Disordered" evidence="1">
    <location>
        <begin position="1"/>
        <end position="34"/>
    </location>
</feature>
<sequence>MGDTSSDEDATQNEPGDRPARGKRRPVKKGPTHPLWRFFRRSEEKVPNTNHHQAFCNSCSALSGREDNYVRGESYYLMRHLQKCEALTPEDRQEFEGLVGNMETKSYARRSKGAKRSSSTHPGTEEQAADAELTAATVAIDTNGLPEFLLSTQTGSPAHTGSPSSRPKRRRGLQSRNLAVVATPLPANPRPSGVLTVKGIPDGNYSANSLFVGFVLQTLDGLSAAKSMQAKMGIMEILTRLSVENVTTNEVAPAAGGWAALTQAGWHSVAPKAAAAADGHTLLGQPSANAIPSARLSTVSQQQPRLGTHPEQLKAGKHHHHHHNDVPVQDTAPIAAKVQKKQLPSFFEEECLVAEILAKNAPAAATVKAERCVMRRKPKRIPEVVVPAAVPGDALRGNPAIPAVLPVITATPSTNGLTTSTPSPKVPQRESKNNEQWMHCRERFRVAFEKQEGIHIAEAIAQLDKDIQHFETTLSVVQKRKVALLYHVKYMTKVLRKNRLQTRHAISLGKSIGVLIKDTMHAQQAIAKQTGMVNVGVRSQLVQMKSLLWTKLGMREYKPEPTPEVAHAPSALDPKGDHSHPDSHHHQHSNHPDRHEHHRHGKHGHHQSHRHGHHPHGPPRTGDPLHVPGQPDLARMDNVQRLLDPANFALIVEKPGGLLAAQQYLINYLKQCAEVHDWMKNMKITYPTQHGFRREPIKKMPYFDVDTVELFAGLQAVEDPLKTLHEHFPTRSFTFDITEPSANIKVLAAMFQAEPLSERTTEEPHVATGIERILHVDVPAKLVKAKHDASLMSFEEYARTHLQLIRLAEPRTPPVPETSLQPGTVGSHYTGVVEGAEDHVLSFEERHPLRSPKPDSPAKHIREREEGGYISKPPPKTPEMKVDPKVEQGRSAESPLALK</sequence>
<feature type="compositionally biased region" description="Acidic residues" evidence="1">
    <location>
        <begin position="1"/>
        <end position="11"/>
    </location>
</feature>
<dbReference type="AlphaFoldDB" id="A0A1W0WDU1"/>
<dbReference type="OrthoDB" id="10071060at2759"/>
<feature type="compositionally biased region" description="Polar residues" evidence="1">
    <location>
        <begin position="414"/>
        <end position="423"/>
    </location>
</feature>
<feature type="compositionally biased region" description="Basic and acidic residues" evidence="1">
    <location>
        <begin position="844"/>
        <end position="867"/>
    </location>
</feature>
<evidence type="ECO:0000313" key="2">
    <source>
        <dbReference type="EMBL" id="OQV13342.1"/>
    </source>
</evidence>
<evidence type="ECO:0000256" key="1">
    <source>
        <dbReference type="SAM" id="MobiDB-lite"/>
    </source>
</evidence>
<accession>A0A1W0WDU1</accession>
<name>A0A1W0WDU1_HYPEX</name>
<protein>
    <recommendedName>
        <fullName evidence="4">BED-type domain-containing protein</fullName>
    </recommendedName>
</protein>
<dbReference type="EMBL" id="MTYJ01000126">
    <property type="protein sequence ID" value="OQV13342.1"/>
    <property type="molecule type" value="Genomic_DNA"/>
</dbReference>
<proteinExistence type="predicted"/>
<feature type="region of interest" description="Disordered" evidence="1">
    <location>
        <begin position="148"/>
        <end position="174"/>
    </location>
</feature>
<feature type="region of interest" description="Disordered" evidence="1">
    <location>
        <begin position="559"/>
        <end position="632"/>
    </location>
</feature>
<dbReference type="Proteomes" id="UP000192578">
    <property type="component" value="Unassembled WGS sequence"/>
</dbReference>
<comment type="caution">
    <text evidence="2">The sequence shown here is derived from an EMBL/GenBank/DDBJ whole genome shotgun (WGS) entry which is preliminary data.</text>
</comment>
<feature type="compositionally biased region" description="Basic residues" evidence="1">
    <location>
        <begin position="21"/>
        <end position="31"/>
    </location>
</feature>
<feature type="compositionally biased region" description="Polar residues" evidence="1">
    <location>
        <begin position="150"/>
        <end position="161"/>
    </location>
</feature>
<keyword evidence="3" id="KW-1185">Reference proteome</keyword>
<organism evidence="2 3">
    <name type="scientific">Hypsibius exemplaris</name>
    <name type="common">Freshwater tardigrade</name>
    <dbReference type="NCBI Taxonomy" id="2072580"/>
    <lineage>
        <taxon>Eukaryota</taxon>
        <taxon>Metazoa</taxon>
        <taxon>Ecdysozoa</taxon>
        <taxon>Tardigrada</taxon>
        <taxon>Eutardigrada</taxon>
        <taxon>Parachela</taxon>
        <taxon>Hypsibioidea</taxon>
        <taxon>Hypsibiidae</taxon>
        <taxon>Hypsibius</taxon>
    </lineage>
</organism>
<feature type="compositionally biased region" description="Basic and acidic residues" evidence="1">
    <location>
        <begin position="878"/>
        <end position="890"/>
    </location>
</feature>
<feature type="compositionally biased region" description="Basic and acidic residues" evidence="1">
    <location>
        <begin position="574"/>
        <end position="595"/>
    </location>
</feature>